<organism evidence="2 3">
    <name type="scientific">Gigaspora margarita</name>
    <dbReference type="NCBI Taxonomy" id="4874"/>
    <lineage>
        <taxon>Eukaryota</taxon>
        <taxon>Fungi</taxon>
        <taxon>Fungi incertae sedis</taxon>
        <taxon>Mucoromycota</taxon>
        <taxon>Glomeromycotina</taxon>
        <taxon>Glomeromycetes</taxon>
        <taxon>Diversisporales</taxon>
        <taxon>Gigasporaceae</taxon>
        <taxon>Gigaspora</taxon>
    </lineage>
</organism>
<gene>
    <name evidence="2" type="ORF">GMARGA_LOCUS17640</name>
</gene>
<sequence>MRQRNREKKFKHESAKNKTQELSLVNQCEVPCLINSSSVKEDIVHDVFDFTITSSKQGSESHDNRSENMSSPSQNKSEKNHTTEILLTPVSENHVSENNDKKDSITILSVSRKFTDNNRDKDKSINNSSDDLPETKVSIPTKSQIFNSSSSKVKVSISTESQISDSSDSAQASMAVPKKLPELLIKNESDIDALIILLRQKFKMSEERLEQWRANIAFELRDNKNYWKKERESMSEANFLEHKQNFEAKM</sequence>
<accession>A0ABN7VEA9</accession>
<comment type="caution">
    <text evidence="2">The sequence shown here is derived from an EMBL/GenBank/DDBJ whole genome shotgun (WGS) entry which is preliminary data.</text>
</comment>
<proteinExistence type="predicted"/>
<feature type="region of interest" description="Disordered" evidence="1">
    <location>
        <begin position="1"/>
        <end position="22"/>
    </location>
</feature>
<reference evidence="2 3" key="1">
    <citation type="submission" date="2021-06" db="EMBL/GenBank/DDBJ databases">
        <authorList>
            <person name="Kallberg Y."/>
            <person name="Tangrot J."/>
            <person name="Rosling A."/>
        </authorList>
    </citation>
    <scope>NUCLEOTIDE SEQUENCE [LARGE SCALE GENOMIC DNA]</scope>
    <source>
        <strain evidence="2 3">120-4 pot B 10/14</strain>
    </source>
</reference>
<evidence type="ECO:0000256" key="1">
    <source>
        <dbReference type="SAM" id="MobiDB-lite"/>
    </source>
</evidence>
<dbReference type="EMBL" id="CAJVQB010013489">
    <property type="protein sequence ID" value="CAG8762461.1"/>
    <property type="molecule type" value="Genomic_DNA"/>
</dbReference>
<feature type="region of interest" description="Disordered" evidence="1">
    <location>
        <begin position="55"/>
        <end position="81"/>
    </location>
</feature>
<name>A0ABN7VEA9_GIGMA</name>
<feature type="compositionally biased region" description="Basic and acidic residues" evidence="1">
    <location>
        <begin position="10"/>
        <end position="19"/>
    </location>
</feature>
<protein>
    <submittedName>
        <fullName evidence="2">44060_t:CDS:1</fullName>
    </submittedName>
</protein>
<keyword evidence="3" id="KW-1185">Reference proteome</keyword>
<evidence type="ECO:0000313" key="2">
    <source>
        <dbReference type="EMBL" id="CAG8762461.1"/>
    </source>
</evidence>
<dbReference type="Proteomes" id="UP000789901">
    <property type="component" value="Unassembled WGS sequence"/>
</dbReference>
<feature type="region of interest" description="Disordered" evidence="1">
    <location>
        <begin position="116"/>
        <end position="136"/>
    </location>
</feature>
<evidence type="ECO:0000313" key="3">
    <source>
        <dbReference type="Proteomes" id="UP000789901"/>
    </source>
</evidence>